<accession>A0A6J7J8E9</accession>
<dbReference type="EMBL" id="CAFBMX010000009">
    <property type="protein sequence ID" value="CAB4939633.1"/>
    <property type="molecule type" value="Genomic_DNA"/>
</dbReference>
<protein>
    <submittedName>
        <fullName evidence="1">Unannotated protein</fullName>
    </submittedName>
</protein>
<sequence length="140" mass="15096">MSARNLAGELPSVTLPGGFTLLEASTLRSRTRGLAGQDGLPAGCALHLRPCRSVHTFGMRFALDLVWLGADGTPVRVDRSVAPRRHRSCRAARSVIEVEAGGADPLVRAWSAACGPRGILNDVDPDARPRLRLLKRERHS</sequence>
<dbReference type="AlphaFoldDB" id="A0A6J7J8E9"/>
<name>A0A6J7J8E9_9ZZZZ</name>
<dbReference type="InterPro" id="IPR003795">
    <property type="entry name" value="DUF192"/>
</dbReference>
<dbReference type="Gene3D" id="2.60.120.1140">
    <property type="entry name" value="Protein of unknown function DUF192"/>
    <property type="match status" value="1"/>
</dbReference>
<dbReference type="InterPro" id="IPR038695">
    <property type="entry name" value="Saro_0823-like_sf"/>
</dbReference>
<gene>
    <name evidence="1" type="ORF">UFOPK3674_01737</name>
</gene>
<evidence type="ECO:0000313" key="1">
    <source>
        <dbReference type="EMBL" id="CAB4939633.1"/>
    </source>
</evidence>
<dbReference type="Pfam" id="PF02643">
    <property type="entry name" value="DUF192"/>
    <property type="match status" value="1"/>
</dbReference>
<organism evidence="1">
    <name type="scientific">freshwater metagenome</name>
    <dbReference type="NCBI Taxonomy" id="449393"/>
    <lineage>
        <taxon>unclassified sequences</taxon>
        <taxon>metagenomes</taxon>
        <taxon>ecological metagenomes</taxon>
    </lineage>
</organism>
<reference evidence="1" key="1">
    <citation type="submission" date="2020-05" db="EMBL/GenBank/DDBJ databases">
        <authorList>
            <person name="Chiriac C."/>
            <person name="Salcher M."/>
            <person name="Ghai R."/>
            <person name="Kavagutti S V."/>
        </authorList>
    </citation>
    <scope>NUCLEOTIDE SEQUENCE</scope>
</reference>
<proteinExistence type="predicted"/>